<keyword evidence="2" id="KW-1185">Reference proteome</keyword>
<dbReference type="InterPro" id="IPR007750">
    <property type="entry name" value="DUF674"/>
</dbReference>
<gene>
    <name evidence="1" type="ORF">O6P43_026421</name>
</gene>
<dbReference type="AlphaFoldDB" id="A0AAD7PC88"/>
<evidence type="ECO:0000313" key="1">
    <source>
        <dbReference type="EMBL" id="KAJ7950201.1"/>
    </source>
</evidence>
<organism evidence="1 2">
    <name type="scientific">Quillaja saponaria</name>
    <name type="common">Soap bark tree</name>
    <dbReference type="NCBI Taxonomy" id="32244"/>
    <lineage>
        <taxon>Eukaryota</taxon>
        <taxon>Viridiplantae</taxon>
        <taxon>Streptophyta</taxon>
        <taxon>Embryophyta</taxon>
        <taxon>Tracheophyta</taxon>
        <taxon>Spermatophyta</taxon>
        <taxon>Magnoliopsida</taxon>
        <taxon>eudicotyledons</taxon>
        <taxon>Gunneridae</taxon>
        <taxon>Pentapetalae</taxon>
        <taxon>rosids</taxon>
        <taxon>fabids</taxon>
        <taxon>Fabales</taxon>
        <taxon>Quillajaceae</taxon>
        <taxon>Quillaja</taxon>
    </lineage>
</organism>
<evidence type="ECO:0000313" key="2">
    <source>
        <dbReference type="Proteomes" id="UP001163823"/>
    </source>
</evidence>
<dbReference type="Pfam" id="PF05056">
    <property type="entry name" value="DUF674"/>
    <property type="match status" value="1"/>
</dbReference>
<sequence>MESQSKTTFPLRVLVDKEKRRVVAAEATMNFVDILFGFLALPMGTIVRLVEAEQGQHPAVIGCMNNLYNSVEKLGDEVFVNDVRKQMLIRPHNPCDSLCRKLKINVDDSEDVEFYVCISCNYYSTFPNEICTCGQPMIKRKMADHNPGNGVFLRGSPLFLIFDDLKIIPSTPGRSTKLFLQHGYKDLSHLLDINISVGFKEINSLLKYALTSKHPLTSLFLPMKSVEIKSVDPCLCHDQQQQVNT</sequence>
<proteinExistence type="predicted"/>
<dbReference type="PANTHER" id="PTHR33103:SF93">
    <property type="entry name" value="DUF674 FAMILY PROTEIN"/>
    <property type="match status" value="1"/>
</dbReference>
<reference evidence="1" key="1">
    <citation type="journal article" date="2023" name="Science">
        <title>Elucidation of the pathway for biosynthesis of saponin adjuvants from the soapbark tree.</title>
        <authorList>
            <person name="Reed J."/>
            <person name="Orme A."/>
            <person name="El-Demerdash A."/>
            <person name="Owen C."/>
            <person name="Martin L.B.B."/>
            <person name="Misra R.C."/>
            <person name="Kikuchi S."/>
            <person name="Rejzek M."/>
            <person name="Martin A.C."/>
            <person name="Harkess A."/>
            <person name="Leebens-Mack J."/>
            <person name="Louveau T."/>
            <person name="Stephenson M.J."/>
            <person name="Osbourn A."/>
        </authorList>
    </citation>
    <scope>NUCLEOTIDE SEQUENCE</scope>
    <source>
        <strain evidence="1">S10</strain>
    </source>
</reference>
<accession>A0AAD7PC88</accession>
<dbReference type="EMBL" id="JARAOO010000011">
    <property type="protein sequence ID" value="KAJ7950201.1"/>
    <property type="molecule type" value="Genomic_DNA"/>
</dbReference>
<dbReference type="PANTHER" id="PTHR33103">
    <property type="entry name" value="OS01G0153900 PROTEIN"/>
    <property type="match status" value="1"/>
</dbReference>
<dbReference type="KEGG" id="qsa:O6P43_026421"/>
<comment type="caution">
    <text evidence="1">The sequence shown here is derived from an EMBL/GenBank/DDBJ whole genome shotgun (WGS) entry which is preliminary data.</text>
</comment>
<dbReference type="Proteomes" id="UP001163823">
    <property type="component" value="Chromosome 11"/>
</dbReference>
<protein>
    <submittedName>
        <fullName evidence="1">DUF674 family protein</fullName>
    </submittedName>
</protein>
<name>A0AAD7PC88_QUISA</name>